<gene>
    <name evidence="1" type="ORF">GCM10022419_112860</name>
</gene>
<dbReference type="Proteomes" id="UP001500630">
    <property type="component" value="Unassembled WGS sequence"/>
</dbReference>
<dbReference type="EMBL" id="BAABDQ010000045">
    <property type="protein sequence ID" value="GAA3609296.1"/>
    <property type="molecule type" value="Genomic_DNA"/>
</dbReference>
<sequence>MERADRFRDPGVRLWHFAKEILVRCPRCDGRALVAVHPEHRDGHAYAVGWLTAPHRLTCAGCSYVAEWTPRPWRTGAGDAYFAGRGVLVVPELGGPDDPYFGRPLWLRGACCGRVLWAYNLAHLELLEAYVRARLRERPESPGSQTLLERLPAWMKAAANRDEVLAAIGALRDLA</sequence>
<accession>A0ABP6ZGR9</accession>
<proteinExistence type="predicted"/>
<protein>
    <recommendedName>
        <fullName evidence="3">TFIIB-type zinc ribbon-containing protein</fullName>
    </recommendedName>
</protein>
<comment type="caution">
    <text evidence="1">The sequence shown here is derived from an EMBL/GenBank/DDBJ whole genome shotgun (WGS) entry which is preliminary data.</text>
</comment>
<evidence type="ECO:0008006" key="3">
    <source>
        <dbReference type="Google" id="ProtNLM"/>
    </source>
</evidence>
<evidence type="ECO:0000313" key="1">
    <source>
        <dbReference type="EMBL" id="GAA3609296.1"/>
    </source>
</evidence>
<organism evidence="1 2">
    <name type="scientific">Nonomuraea rosea</name>
    <dbReference type="NCBI Taxonomy" id="638574"/>
    <lineage>
        <taxon>Bacteria</taxon>
        <taxon>Bacillati</taxon>
        <taxon>Actinomycetota</taxon>
        <taxon>Actinomycetes</taxon>
        <taxon>Streptosporangiales</taxon>
        <taxon>Streptosporangiaceae</taxon>
        <taxon>Nonomuraea</taxon>
    </lineage>
</organism>
<keyword evidence="2" id="KW-1185">Reference proteome</keyword>
<name>A0ABP6ZGR9_9ACTN</name>
<reference evidence="2" key="1">
    <citation type="journal article" date="2019" name="Int. J. Syst. Evol. Microbiol.">
        <title>The Global Catalogue of Microorganisms (GCM) 10K type strain sequencing project: providing services to taxonomists for standard genome sequencing and annotation.</title>
        <authorList>
            <consortium name="The Broad Institute Genomics Platform"/>
            <consortium name="The Broad Institute Genome Sequencing Center for Infectious Disease"/>
            <person name="Wu L."/>
            <person name="Ma J."/>
        </authorList>
    </citation>
    <scope>NUCLEOTIDE SEQUENCE [LARGE SCALE GENOMIC DNA]</scope>
    <source>
        <strain evidence="2">JCM 17326</strain>
    </source>
</reference>
<evidence type="ECO:0000313" key="2">
    <source>
        <dbReference type="Proteomes" id="UP001500630"/>
    </source>
</evidence>